<comment type="pathway">
    <text evidence="2">Protein modification; protein sumoylation.</text>
</comment>
<dbReference type="PANTHER" id="PTHR10953">
    <property type="entry name" value="UBIQUITIN-ACTIVATING ENZYME E1"/>
    <property type="match status" value="1"/>
</dbReference>
<evidence type="ECO:0000256" key="6">
    <source>
        <dbReference type="ARBA" id="ARBA00044354"/>
    </source>
</evidence>
<dbReference type="Pfam" id="PF00899">
    <property type="entry name" value="ThiF"/>
    <property type="match status" value="1"/>
</dbReference>
<dbReference type="GO" id="GO:0019948">
    <property type="term" value="F:SUMO activating enzyme activity"/>
    <property type="evidence" value="ECO:0007669"/>
    <property type="project" value="TreeGrafter"/>
</dbReference>
<dbReference type="AlphaFoldDB" id="A0A1B7THI7"/>
<proteinExistence type="inferred from homology"/>
<evidence type="ECO:0000256" key="2">
    <source>
        <dbReference type="ARBA" id="ARBA00004718"/>
    </source>
</evidence>
<organism evidence="8 9">
    <name type="scientific">Hanseniaspora valbyensis NRRL Y-1626</name>
    <dbReference type="NCBI Taxonomy" id="766949"/>
    <lineage>
        <taxon>Eukaryota</taxon>
        <taxon>Fungi</taxon>
        <taxon>Dikarya</taxon>
        <taxon>Ascomycota</taxon>
        <taxon>Saccharomycotina</taxon>
        <taxon>Saccharomycetes</taxon>
        <taxon>Saccharomycodales</taxon>
        <taxon>Saccharomycodaceae</taxon>
        <taxon>Hanseniaspora</taxon>
    </lineage>
</organism>
<dbReference type="InterPro" id="IPR000011">
    <property type="entry name" value="UBQ/SUMO-activ_enz_E1-like"/>
</dbReference>
<evidence type="ECO:0000313" key="9">
    <source>
        <dbReference type="Proteomes" id="UP000092321"/>
    </source>
</evidence>
<dbReference type="OrthoDB" id="1708823at2759"/>
<gene>
    <name evidence="8" type="ORF">HANVADRAFT_51534</name>
</gene>
<keyword evidence="5" id="KW-0539">Nucleus</keyword>
<comment type="subcellular location">
    <subcellularLocation>
        <location evidence="1">Nucleus</location>
    </subcellularLocation>
</comment>
<dbReference type="Gene3D" id="3.40.50.720">
    <property type="entry name" value="NAD(P)-binding Rossmann-like Domain"/>
    <property type="match status" value="1"/>
</dbReference>
<dbReference type="InterPro" id="IPR035985">
    <property type="entry name" value="Ubiquitin-activating_enz"/>
</dbReference>
<evidence type="ECO:0000256" key="5">
    <source>
        <dbReference type="ARBA" id="ARBA00023242"/>
    </source>
</evidence>
<name>A0A1B7THI7_9ASCO</name>
<dbReference type="PRINTS" id="PR01849">
    <property type="entry name" value="UBIQUITINACT"/>
</dbReference>
<evidence type="ECO:0000256" key="4">
    <source>
        <dbReference type="ARBA" id="ARBA00022786"/>
    </source>
</evidence>
<reference evidence="9" key="1">
    <citation type="journal article" date="2016" name="Proc. Natl. Acad. Sci. U.S.A.">
        <title>Comparative genomics of biotechnologically important yeasts.</title>
        <authorList>
            <person name="Riley R."/>
            <person name="Haridas S."/>
            <person name="Wolfe K.H."/>
            <person name="Lopes M.R."/>
            <person name="Hittinger C.T."/>
            <person name="Goeker M."/>
            <person name="Salamov A.A."/>
            <person name="Wisecaver J.H."/>
            <person name="Long T.M."/>
            <person name="Calvey C.H."/>
            <person name="Aerts A.L."/>
            <person name="Barry K.W."/>
            <person name="Choi C."/>
            <person name="Clum A."/>
            <person name="Coughlan A.Y."/>
            <person name="Deshpande S."/>
            <person name="Douglass A.P."/>
            <person name="Hanson S.J."/>
            <person name="Klenk H.-P."/>
            <person name="LaButti K.M."/>
            <person name="Lapidus A."/>
            <person name="Lindquist E.A."/>
            <person name="Lipzen A.M."/>
            <person name="Meier-Kolthoff J.P."/>
            <person name="Ohm R.A."/>
            <person name="Otillar R.P."/>
            <person name="Pangilinan J.L."/>
            <person name="Peng Y."/>
            <person name="Rokas A."/>
            <person name="Rosa C.A."/>
            <person name="Scheuner C."/>
            <person name="Sibirny A.A."/>
            <person name="Slot J.C."/>
            <person name="Stielow J.B."/>
            <person name="Sun H."/>
            <person name="Kurtzman C.P."/>
            <person name="Blackwell M."/>
            <person name="Grigoriev I.V."/>
            <person name="Jeffries T.W."/>
        </authorList>
    </citation>
    <scope>NUCLEOTIDE SEQUENCE [LARGE SCALE GENOMIC DNA]</scope>
    <source>
        <strain evidence="9">NRRL Y-1626</strain>
    </source>
</reference>
<dbReference type="InterPro" id="IPR000594">
    <property type="entry name" value="ThiF_NAD_FAD-bd"/>
</dbReference>
<evidence type="ECO:0000256" key="3">
    <source>
        <dbReference type="ARBA" id="ARBA00005673"/>
    </source>
</evidence>
<feature type="domain" description="THIF-type NAD/FAD binding fold" evidence="7">
    <location>
        <begin position="20"/>
        <end position="338"/>
    </location>
</feature>
<dbReference type="EMBL" id="LXPE01000004">
    <property type="protein sequence ID" value="OBA28199.1"/>
    <property type="molecule type" value="Genomic_DNA"/>
</dbReference>
<dbReference type="Proteomes" id="UP000092321">
    <property type="component" value="Unassembled WGS sequence"/>
</dbReference>
<comment type="caution">
    <text evidence="8">The sequence shown here is derived from an EMBL/GenBank/DDBJ whole genome shotgun (WGS) entry which is preliminary data.</text>
</comment>
<evidence type="ECO:0000313" key="8">
    <source>
        <dbReference type="EMBL" id="OBA28199.1"/>
    </source>
</evidence>
<dbReference type="GO" id="GO:0005737">
    <property type="term" value="C:cytoplasm"/>
    <property type="evidence" value="ECO:0007669"/>
    <property type="project" value="TreeGrafter"/>
</dbReference>
<dbReference type="GO" id="GO:0016925">
    <property type="term" value="P:protein sumoylation"/>
    <property type="evidence" value="ECO:0007669"/>
    <property type="project" value="TreeGrafter"/>
</dbReference>
<accession>A0A1B7THI7</accession>
<sequence>MSENNIIKEVKENNVDVELYDRQIRLWGLSTQQLILSSKILLVNLNGLGTEIVKNLLLSGIGNITALDDHEFDINDVNSYYNQFFIYKSDLSKLDSTKKYKRLELAEANMKDMNPKCNLQAITENTTKHLLDKEFLKQFDLVIITEIMESTLLCEVNNITRELNIPLYICQSFGLSSMIFIDYIKRESILEKNLDAKKDIGQISRESELIKKNDFPKSMTKNTDLISKKLLDEEEGVVKLVSKTSHKYISFKELIDRIADENLITSQFNNRQTRQILGNTTIPYILNHLNPATFKQDDHFNKCKGIELPAVTAIMGAALVQDFISSLNNAKVLDNLLLLDAQNDEMIVLEV</sequence>
<protein>
    <recommendedName>
        <fullName evidence="6">Ubiquitin-like 1-activating enzyme E1A</fullName>
    </recommendedName>
</protein>
<keyword evidence="4" id="KW-0833">Ubl conjugation pathway</keyword>
<dbReference type="GO" id="GO:0031510">
    <property type="term" value="C:SUMO activating enzyme complex"/>
    <property type="evidence" value="ECO:0007669"/>
    <property type="project" value="TreeGrafter"/>
</dbReference>
<dbReference type="InterPro" id="IPR045886">
    <property type="entry name" value="ThiF/MoeB/HesA"/>
</dbReference>
<evidence type="ECO:0000259" key="7">
    <source>
        <dbReference type="Pfam" id="PF00899"/>
    </source>
</evidence>
<comment type="similarity">
    <text evidence="3">Belongs to the ubiquitin-activating E1 family.</text>
</comment>
<evidence type="ECO:0000256" key="1">
    <source>
        <dbReference type="ARBA" id="ARBA00004123"/>
    </source>
</evidence>
<dbReference type="SUPFAM" id="SSF69572">
    <property type="entry name" value="Activating enzymes of the ubiquitin-like proteins"/>
    <property type="match status" value="1"/>
</dbReference>
<keyword evidence="9" id="KW-1185">Reference proteome</keyword>
<dbReference type="PANTHER" id="PTHR10953:SF162">
    <property type="entry name" value="SUMO-ACTIVATING ENZYME SUBUNIT 1"/>
    <property type="match status" value="1"/>
</dbReference>